<dbReference type="PANTHER" id="PTHR46566">
    <property type="entry name" value="1-PHOSPHOFRUCTOKINASE-RELATED"/>
    <property type="match status" value="1"/>
</dbReference>
<dbReference type="Pfam" id="PF00294">
    <property type="entry name" value="PfkB"/>
    <property type="match status" value="1"/>
</dbReference>
<dbReference type="PROSITE" id="PS00583">
    <property type="entry name" value="PFKB_KINASES_1"/>
    <property type="match status" value="1"/>
</dbReference>
<evidence type="ECO:0000256" key="1">
    <source>
        <dbReference type="ARBA" id="ARBA00010688"/>
    </source>
</evidence>
<organism evidence="8 9">
    <name type="scientific">Segetibacter aerophilus</name>
    <dbReference type="NCBI Taxonomy" id="670293"/>
    <lineage>
        <taxon>Bacteria</taxon>
        <taxon>Pseudomonadati</taxon>
        <taxon>Bacteroidota</taxon>
        <taxon>Chitinophagia</taxon>
        <taxon>Chitinophagales</taxon>
        <taxon>Chitinophagaceae</taxon>
        <taxon>Segetibacter</taxon>
    </lineage>
</organism>
<dbReference type="GO" id="GO:0005829">
    <property type="term" value="C:cytosol"/>
    <property type="evidence" value="ECO:0007669"/>
    <property type="project" value="TreeGrafter"/>
</dbReference>
<keyword evidence="3" id="KW-0547">Nucleotide-binding</keyword>
<dbReference type="InterPro" id="IPR029056">
    <property type="entry name" value="Ribokinase-like"/>
</dbReference>
<keyword evidence="5" id="KW-0067">ATP-binding</keyword>
<evidence type="ECO:0000313" key="8">
    <source>
        <dbReference type="EMBL" id="GEO10695.1"/>
    </source>
</evidence>
<accession>A0A512BFN8</accession>
<evidence type="ECO:0000256" key="5">
    <source>
        <dbReference type="ARBA" id="ARBA00022840"/>
    </source>
</evidence>
<dbReference type="GO" id="GO:0005524">
    <property type="term" value="F:ATP binding"/>
    <property type="evidence" value="ECO:0007669"/>
    <property type="project" value="UniProtKB-KW"/>
</dbReference>
<name>A0A512BFN8_9BACT</name>
<dbReference type="PIRSF" id="PIRSF000535">
    <property type="entry name" value="1PFK/6PFK/LacC"/>
    <property type="match status" value="1"/>
</dbReference>
<dbReference type="NCBIfam" id="TIGR03168">
    <property type="entry name" value="1-PFK"/>
    <property type="match status" value="1"/>
</dbReference>
<keyword evidence="9" id="KW-1185">Reference proteome</keyword>
<evidence type="ECO:0000256" key="3">
    <source>
        <dbReference type="ARBA" id="ARBA00022741"/>
    </source>
</evidence>
<dbReference type="PANTHER" id="PTHR46566:SF2">
    <property type="entry name" value="ATP-DEPENDENT 6-PHOSPHOFRUCTOKINASE ISOZYME 2"/>
    <property type="match status" value="1"/>
</dbReference>
<evidence type="ECO:0000256" key="2">
    <source>
        <dbReference type="ARBA" id="ARBA00022679"/>
    </source>
</evidence>
<keyword evidence="2 6" id="KW-0808">Transferase</keyword>
<dbReference type="EMBL" id="BJYT01000012">
    <property type="protein sequence ID" value="GEO10695.1"/>
    <property type="molecule type" value="Genomic_DNA"/>
</dbReference>
<evidence type="ECO:0000313" key="9">
    <source>
        <dbReference type="Proteomes" id="UP000321513"/>
    </source>
</evidence>
<dbReference type="InterPro" id="IPR011611">
    <property type="entry name" value="PfkB_dom"/>
</dbReference>
<comment type="caution">
    <text evidence="8">The sequence shown here is derived from an EMBL/GenBank/DDBJ whole genome shotgun (WGS) entry which is preliminary data.</text>
</comment>
<comment type="similarity">
    <text evidence="1">Belongs to the carbohydrate kinase PfkB family.</text>
</comment>
<feature type="domain" description="Carbohydrate kinase PfkB" evidence="7">
    <location>
        <begin position="24"/>
        <end position="295"/>
    </location>
</feature>
<dbReference type="CDD" id="cd01164">
    <property type="entry name" value="FruK_PfkB_like"/>
    <property type="match status" value="1"/>
</dbReference>
<dbReference type="SUPFAM" id="SSF53613">
    <property type="entry name" value="Ribokinase-like"/>
    <property type="match status" value="1"/>
</dbReference>
<dbReference type="OrthoDB" id="9801219at2"/>
<reference evidence="8 9" key="1">
    <citation type="submission" date="2019-07" db="EMBL/GenBank/DDBJ databases">
        <title>Whole genome shotgun sequence of Segetibacter aerophilus NBRC 106135.</title>
        <authorList>
            <person name="Hosoyama A."/>
            <person name="Uohara A."/>
            <person name="Ohji S."/>
            <person name="Ichikawa N."/>
        </authorList>
    </citation>
    <scope>NUCLEOTIDE SEQUENCE [LARGE SCALE GENOMIC DNA]</scope>
    <source>
        <strain evidence="8 9">NBRC 106135</strain>
    </source>
</reference>
<protein>
    <submittedName>
        <fullName evidence="8">Phosphofructokinase</fullName>
    </submittedName>
</protein>
<keyword evidence="4 8" id="KW-0418">Kinase</keyword>
<dbReference type="Gene3D" id="3.40.1190.20">
    <property type="match status" value="1"/>
</dbReference>
<evidence type="ECO:0000256" key="6">
    <source>
        <dbReference type="PIRNR" id="PIRNR000535"/>
    </source>
</evidence>
<evidence type="ECO:0000259" key="7">
    <source>
        <dbReference type="Pfam" id="PF00294"/>
    </source>
</evidence>
<evidence type="ECO:0000256" key="4">
    <source>
        <dbReference type="ARBA" id="ARBA00022777"/>
    </source>
</evidence>
<dbReference type="GO" id="GO:0003872">
    <property type="term" value="F:6-phosphofructokinase activity"/>
    <property type="evidence" value="ECO:0007669"/>
    <property type="project" value="TreeGrafter"/>
</dbReference>
<dbReference type="Proteomes" id="UP000321513">
    <property type="component" value="Unassembled WGS sequence"/>
</dbReference>
<dbReference type="InterPro" id="IPR017583">
    <property type="entry name" value="Tagatose/fructose_Pkinase"/>
</dbReference>
<dbReference type="AlphaFoldDB" id="A0A512BFN8"/>
<dbReference type="RefSeq" id="WP_147204809.1">
    <property type="nucleotide sequence ID" value="NZ_BJYT01000012.1"/>
</dbReference>
<dbReference type="FunFam" id="3.40.1190.20:FF:000001">
    <property type="entry name" value="Phosphofructokinase"/>
    <property type="match status" value="1"/>
</dbReference>
<sequence length="311" mass="33225">MQKIVTLTLNPAIDKSTTVNTIVPDRKLRCSNPVFEPGGGGVNVSRAIKKLGGESTAIYISGGYSGKHLEDLLRLEGIESSVVAFDGQTRENLIVVDESSNSQYRFGMPGPALNKFEWRKCLEILQHSSGAEYIVASGSLPEGVPEDFFGQLACVAKKVNAKLIVDTSGEPLRYAMSEGVFMIKPNLGELSNLHGVEELIEKDVISAARSVIDKGGTEVIVISMGASGAMLITKDQVIESPSPTVKKRSTVGAGDSMVAGMVLALTKGLTWLEVLQYGIAAGTATTMNPGTELCKKEDVEKLYECLKAKKV</sequence>
<gene>
    <name evidence="8" type="primary">pfkB</name>
    <name evidence="8" type="ORF">SAE01_31910</name>
</gene>
<proteinExistence type="inferred from homology"/>
<dbReference type="InterPro" id="IPR002173">
    <property type="entry name" value="Carboh/pur_kinase_PfkB_CS"/>
</dbReference>
<dbReference type="PROSITE" id="PS00584">
    <property type="entry name" value="PFKB_KINASES_2"/>
    <property type="match status" value="1"/>
</dbReference>